<reference evidence="7" key="1">
    <citation type="journal article" date="2023" name="IScience">
        <title>Live-bearing cockroach genome reveals convergent evolutionary mechanisms linked to viviparity in insects and beyond.</title>
        <authorList>
            <person name="Fouks B."/>
            <person name="Harrison M.C."/>
            <person name="Mikhailova A.A."/>
            <person name="Marchal E."/>
            <person name="English S."/>
            <person name="Carruthers M."/>
            <person name="Jennings E.C."/>
            <person name="Chiamaka E.L."/>
            <person name="Frigard R.A."/>
            <person name="Pippel M."/>
            <person name="Attardo G.M."/>
            <person name="Benoit J.B."/>
            <person name="Bornberg-Bauer E."/>
            <person name="Tobe S.S."/>
        </authorList>
    </citation>
    <scope>NUCLEOTIDE SEQUENCE</scope>
    <source>
        <strain evidence="7">Stay&amp;Tobe</strain>
    </source>
</reference>
<keyword evidence="4 5" id="KW-0472">Membrane</keyword>
<dbReference type="Pfam" id="PF04588">
    <property type="entry name" value="HIG_1_N"/>
    <property type="match status" value="1"/>
</dbReference>
<evidence type="ECO:0000313" key="8">
    <source>
        <dbReference type="Proteomes" id="UP001233999"/>
    </source>
</evidence>
<evidence type="ECO:0000256" key="3">
    <source>
        <dbReference type="ARBA" id="ARBA00022989"/>
    </source>
</evidence>
<dbReference type="InterPro" id="IPR050355">
    <property type="entry name" value="RCF1"/>
</dbReference>
<evidence type="ECO:0000259" key="6">
    <source>
        <dbReference type="PROSITE" id="PS51503"/>
    </source>
</evidence>
<evidence type="ECO:0000256" key="4">
    <source>
        <dbReference type="ARBA" id="ARBA00023136"/>
    </source>
</evidence>
<sequence>MSGKDKEELNEAQFDWIQLRREIRENVSTETTEEKFIRKFKENPFVPIGCLATFGALSYGLWSFRQGRRQMSQYMMRLRIAAQGFTVVALIVGIGMSALRT</sequence>
<protein>
    <recommendedName>
        <fullName evidence="6">HIG1 domain-containing protein</fullName>
    </recommendedName>
</protein>
<dbReference type="GO" id="GO:0031966">
    <property type="term" value="C:mitochondrial membrane"/>
    <property type="evidence" value="ECO:0007669"/>
    <property type="project" value="UniProtKB-SubCell"/>
</dbReference>
<dbReference type="GO" id="GO:0097250">
    <property type="term" value="P:mitochondrial respirasome assembly"/>
    <property type="evidence" value="ECO:0007669"/>
    <property type="project" value="TreeGrafter"/>
</dbReference>
<reference evidence="7" key="2">
    <citation type="submission" date="2023-05" db="EMBL/GenBank/DDBJ databases">
        <authorList>
            <person name="Fouks B."/>
        </authorList>
    </citation>
    <scope>NUCLEOTIDE SEQUENCE</scope>
    <source>
        <strain evidence="7">Stay&amp;Tobe</strain>
        <tissue evidence="7">Testes</tissue>
    </source>
</reference>
<evidence type="ECO:0000256" key="1">
    <source>
        <dbReference type="ARBA" id="ARBA00004325"/>
    </source>
</evidence>
<keyword evidence="3 5" id="KW-1133">Transmembrane helix</keyword>
<dbReference type="AlphaFoldDB" id="A0AAD7ZHW8"/>
<feature type="transmembrane region" description="Helical" evidence="5">
    <location>
        <begin position="45"/>
        <end position="64"/>
    </location>
</feature>
<dbReference type="Proteomes" id="UP001233999">
    <property type="component" value="Unassembled WGS sequence"/>
</dbReference>
<feature type="transmembrane region" description="Helical" evidence="5">
    <location>
        <begin position="76"/>
        <end position="99"/>
    </location>
</feature>
<dbReference type="PANTHER" id="PTHR12297:SF18">
    <property type="entry name" value="HIG1 DOMAIN FAMILY MEMBER 2A"/>
    <property type="match status" value="1"/>
</dbReference>
<keyword evidence="8" id="KW-1185">Reference proteome</keyword>
<accession>A0AAD7ZHW8</accession>
<dbReference type="EMBL" id="JASPKZ010008068">
    <property type="protein sequence ID" value="KAJ9580985.1"/>
    <property type="molecule type" value="Genomic_DNA"/>
</dbReference>
<dbReference type="PROSITE" id="PS51503">
    <property type="entry name" value="HIG1"/>
    <property type="match status" value="1"/>
</dbReference>
<evidence type="ECO:0000313" key="7">
    <source>
        <dbReference type="EMBL" id="KAJ9580985.1"/>
    </source>
</evidence>
<organism evidence="7 8">
    <name type="scientific">Diploptera punctata</name>
    <name type="common">Pacific beetle cockroach</name>
    <dbReference type="NCBI Taxonomy" id="6984"/>
    <lineage>
        <taxon>Eukaryota</taxon>
        <taxon>Metazoa</taxon>
        <taxon>Ecdysozoa</taxon>
        <taxon>Arthropoda</taxon>
        <taxon>Hexapoda</taxon>
        <taxon>Insecta</taxon>
        <taxon>Pterygota</taxon>
        <taxon>Neoptera</taxon>
        <taxon>Polyneoptera</taxon>
        <taxon>Dictyoptera</taxon>
        <taxon>Blattodea</taxon>
        <taxon>Blaberoidea</taxon>
        <taxon>Blaberidae</taxon>
        <taxon>Diplopterinae</taxon>
        <taxon>Diploptera</taxon>
    </lineage>
</organism>
<name>A0AAD7ZHW8_DIPPU</name>
<dbReference type="Gene3D" id="6.10.140.1320">
    <property type="match status" value="1"/>
</dbReference>
<comment type="caution">
    <text evidence="7">The sequence shown here is derived from an EMBL/GenBank/DDBJ whole genome shotgun (WGS) entry which is preliminary data.</text>
</comment>
<gene>
    <name evidence="7" type="ORF">L9F63_023834</name>
</gene>
<feature type="domain" description="HIG1" evidence="6">
    <location>
        <begin position="17"/>
        <end position="101"/>
    </location>
</feature>
<dbReference type="InterPro" id="IPR007667">
    <property type="entry name" value="Hypoxia_induced_domain"/>
</dbReference>
<keyword evidence="2 5" id="KW-0812">Transmembrane</keyword>
<evidence type="ECO:0000256" key="5">
    <source>
        <dbReference type="SAM" id="Phobius"/>
    </source>
</evidence>
<dbReference type="PANTHER" id="PTHR12297">
    <property type="entry name" value="HYPOXIA-INDUCBILE GENE 1 HIG1 -RELATED"/>
    <property type="match status" value="1"/>
</dbReference>
<proteinExistence type="predicted"/>
<comment type="subcellular location">
    <subcellularLocation>
        <location evidence="1">Mitochondrion membrane</location>
    </subcellularLocation>
</comment>
<evidence type="ECO:0000256" key="2">
    <source>
        <dbReference type="ARBA" id="ARBA00022692"/>
    </source>
</evidence>